<evidence type="ECO:0000256" key="3">
    <source>
        <dbReference type="ARBA" id="ARBA00022777"/>
    </source>
</evidence>
<dbReference type="CDD" id="cd14014">
    <property type="entry name" value="STKc_PknB_like"/>
    <property type="match status" value="1"/>
</dbReference>
<keyword evidence="10" id="KW-1185">Reference proteome</keyword>
<dbReference type="EMBL" id="JASCXX010000032">
    <property type="protein sequence ID" value="MDI6451303.1"/>
    <property type="molecule type" value="Genomic_DNA"/>
</dbReference>
<keyword evidence="3 9" id="KW-0418">Kinase</keyword>
<evidence type="ECO:0000256" key="2">
    <source>
        <dbReference type="ARBA" id="ARBA00022741"/>
    </source>
</evidence>
<evidence type="ECO:0000256" key="6">
    <source>
        <dbReference type="SAM" id="MobiDB-lite"/>
    </source>
</evidence>
<dbReference type="InterPro" id="IPR008271">
    <property type="entry name" value="Ser/Thr_kinase_AS"/>
</dbReference>
<dbReference type="SUPFAM" id="SSF56112">
    <property type="entry name" value="Protein kinase-like (PK-like)"/>
    <property type="match status" value="1"/>
</dbReference>
<feature type="transmembrane region" description="Helical" evidence="7">
    <location>
        <begin position="412"/>
        <end position="435"/>
    </location>
</feature>
<evidence type="ECO:0000256" key="1">
    <source>
        <dbReference type="ARBA" id="ARBA00022679"/>
    </source>
</evidence>
<dbReference type="PANTHER" id="PTHR43289:SF6">
    <property type="entry name" value="SERINE_THREONINE-PROTEIN KINASE NEKL-3"/>
    <property type="match status" value="1"/>
</dbReference>
<dbReference type="GO" id="GO:0005524">
    <property type="term" value="F:ATP binding"/>
    <property type="evidence" value="ECO:0007669"/>
    <property type="project" value="UniProtKB-UniRule"/>
</dbReference>
<dbReference type="PROSITE" id="PS50011">
    <property type="entry name" value="PROTEIN_KINASE_DOM"/>
    <property type="match status" value="1"/>
</dbReference>
<feature type="domain" description="Protein kinase" evidence="8">
    <location>
        <begin position="83"/>
        <end position="386"/>
    </location>
</feature>
<evidence type="ECO:0000256" key="7">
    <source>
        <dbReference type="SAM" id="Phobius"/>
    </source>
</evidence>
<evidence type="ECO:0000313" key="10">
    <source>
        <dbReference type="Proteomes" id="UP001431776"/>
    </source>
</evidence>
<dbReference type="SMART" id="SM00220">
    <property type="entry name" value="S_TKc"/>
    <property type="match status" value="1"/>
</dbReference>
<dbReference type="Proteomes" id="UP001431776">
    <property type="component" value="Unassembled WGS sequence"/>
</dbReference>
<dbReference type="SUPFAM" id="SSF82171">
    <property type="entry name" value="DPP6 N-terminal domain-like"/>
    <property type="match status" value="1"/>
</dbReference>
<evidence type="ECO:0000313" key="9">
    <source>
        <dbReference type="EMBL" id="MDI6451303.1"/>
    </source>
</evidence>
<dbReference type="Gene3D" id="1.10.510.10">
    <property type="entry name" value="Transferase(Phosphotransferase) domain 1"/>
    <property type="match status" value="1"/>
</dbReference>
<comment type="caution">
    <text evidence="9">The sequence shown here is derived from an EMBL/GenBank/DDBJ whole genome shotgun (WGS) entry which is preliminary data.</text>
</comment>
<dbReference type="InterPro" id="IPR011990">
    <property type="entry name" value="TPR-like_helical_dom_sf"/>
</dbReference>
<accession>A0AAW6U843</accession>
<dbReference type="PANTHER" id="PTHR43289">
    <property type="entry name" value="MITOGEN-ACTIVATED PROTEIN KINASE KINASE KINASE 20-RELATED"/>
    <property type="match status" value="1"/>
</dbReference>
<dbReference type="Gene3D" id="3.30.200.20">
    <property type="entry name" value="Phosphorylase Kinase, domain 1"/>
    <property type="match status" value="1"/>
</dbReference>
<dbReference type="RefSeq" id="WP_349246710.1">
    <property type="nucleotide sequence ID" value="NZ_JASCXX010000032.1"/>
</dbReference>
<gene>
    <name evidence="9" type="ORF">QJ522_19735</name>
</gene>
<organism evidence="9 10">
    <name type="scientific">Anaerobaca lacustris</name>
    <dbReference type="NCBI Taxonomy" id="3044600"/>
    <lineage>
        <taxon>Bacteria</taxon>
        <taxon>Pseudomonadati</taxon>
        <taxon>Planctomycetota</taxon>
        <taxon>Phycisphaerae</taxon>
        <taxon>Sedimentisphaerales</taxon>
        <taxon>Anaerobacaceae</taxon>
        <taxon>Anaerobaca</taxon>
    </lineage>
</organism>
<dbReference type="AlphaFoldDB" id="A0AAW6U843"/>
<keyword evidence="7" id="KW-1133">Transmembrane helix</keyword>
<dbReference type="InterPro" id="IPR011659">
    <property type="entry name" value="WD40"/>
</dbReference>
<sequence>MVQYEGNPEEAIFKVAIQQEDRDQRQAYVREACGDDRQLLADVEALLQCHDSSSFLDVPVFDTDGGLDEPLVTEGPGTIIGRYKLLERIGEGGMAVVYMAEQERPIRRKVALKIIKLGMDTRQVIARFEAERQALAMMDHPSIAKVLDAGATETGRPYFVMELVQGVSITEYCDKNNLSTKDRLVLFLAVCNAVQHAHQKGIIHRDLKPSNVMVTHHDGKPVPKVIDFGIAKATNQRLTEKTLFTRYAHIIGTPAYMSPEQAELNDVDIDTRSDIYSLGVLLYELLTGTTPFSEEELRKAGYIEMQRVIREQEPAKPSTRIRTATREHRSVGAGPRACPTSGGHGGPPLREVRGDLDWIVMKSLAKDRSLRYESASMLACDLQRHLACEPVSARPPSRWYRGKKLLQRHGKLVAVLAALAMTLLVASVVSTSLYVRMRRAVHAVSTLQDQVDVDRTLSVVQRLYNQGQHAAALQTLETALLEQDLGPKAQLFHAQLLIELQRGQEAQAGLLALTQANPEIAATAHYLLARIHLGLDSAKAAEHEALATSMLPETAEAYVLRAMTAPTVDEALAWLDRAIGLDPSHHPARKARALIYYCRAEDDRAVEDVAALIALRPKNYLGYALRAVQRRESGQLEAALLDHERALSLCEDPSERADVYDQMYATHVRRKDPASALQDARRLAELYPEQLDYRARAIFCLLALEQYSEVQRQYRAVVQTSSAWDQWARSWMIAHVFQLLREGWVFNIPPEIAAKAPFAAIGRAIDCYDSLERHAVRVPVKREGFLAYSWSADGRQLLCGALGIYGALGRTIRDVVPGLFEGHAVKIVDVESGRSRLLTSNNQGFPVWSPDGRHIALTDRDGNLCLMAPDGGPARIVAQGRDVQWSQDSQHLYFRKASGSDGLYSIDIEEPHPAPVEVMHMPGSFVPCDERGWMAFGTPTGIRLVDLVSGSVRHHCPSPWPASHWQLHRSPSGRELSFASLWSYFNIGPIILDTEMKELYQVLDYPARQILWSPDGARVAVVAAAELWILDVAPHLPIHQRLGRKIPGGDLAGYELAKLDRAIAADPLYPENYLERAVAYLSVGRYAEAESDLRQFDTLVTSDDHHIGHALFWWLKECYANGLHEAAARLAPYAERFMERFPAEVPSFRSLIVEMVERHERDGRIELAGRWKERLQRLQSQGD</sequence>
<reference evidence="9" key="1">
    <citation type="submission" date="2023-05" db="EMBL/GenBank/DDBJ databases">
        <title>Anaerotaeda fermentans gen. nov., sp. nov., a novel anaerobic planctomycete of the new family within the order Sedimentisphaerales isolated from Taman Peninsula, Russia.</title>
        <authorList>
            <person name="Khomyakova M.A."/>
            <person name="Merkel A.Y."/>
            <person name="Slobodkin A.I."/>
        </authorList>
    </citation>
    <scope>NUCLEOTIDE SEQUENCE</scope>
    <source>
        <strain evidence="9">M17dextr</strain>
    </source>
</reference>
<dbReference type="InterPro" id="IPR000719">
    <property type="entry name" value="Prot_kinase_dom"/>
</dbReference>
<keyword evidence="2 5" id="KW-0547">Nucleotide-binding</keyword>
<dbReference type="Gene3D" id="1.25.40.10">
    <property type="entry name" value="Tetratricopeptide repeat domain"/>
    <property type="match status" value="4"/>
</dbReference>
<dbReference type="InterPro" id="IPR011009">
    <property type="entry name" value="Kinase-like_dom_sf"/>
</dbReference>
<proteinExistence type="predicted"/>
<protein>
    <submittedName>
        <fullName evidence="9">Protein kinase</fullName>
    </submittedName>
</protein>
<evidence type="ECO:0000256" key="5">
    <source>
        <dbReference type="PROSITE-ProRule" id="PRU10141"/>
    </source>
</evidence>
<feature type="binding site" evidence="5">
    <location>
        <position position="113"/>
    </location>
    <ligand>
        <name>ATP</name>
        <dbReference type="ChEBI" id="CHEBI:30616"/>
    </ligand>
</feature>
<dbReference type="PROSITE" id="PS00108">
    <property type="entry name" value="PROTEIN_KINASE_ST"/>
    <property type="match status" value="1"/>
</dbReference>
<feature type="region of interest" description="Disordered" evidence="6">
    <location>
        <begin position="313"/>
        <end position="349"/>
    </location>
</feature>
<dbReference type="Pfam" id="PF07676">
    <property type="entry name" value="PD40"/>
    <property type="match status" value="1"/>
</dbReference>
<dbReference type="SUPFAM" id="SSF48452">
    <property type="entry name" value="TPR-like"/>
    <property type="match status" value="3"/>
</dbReference>
<keyword evidence="4 5" id="KW-0067">ATP-binding</keyword>
<name>A0AAW6U843_9BACT</name>
<evidence type="ECO:0000259" key="8">
    <source>
        <dbReference type="PROSITE" id="PS50011"/>
    </source>
</evidence>
<dbReference type="GO" id="GO:0004674">
    <property type="term" value="F:protein serine/threonine kinase activity"/>
    <property type="evidence" value="ECO:0007669"/>
    <property type="project" value="TreeGrafter"/>
</dbReference>
<dbReference type="Gene3D" id="2.120.10.30">
    <property type="entry name" value="TolB, C-terminal domain"/>
    <property type="match status" value="1"/>
</dbReference>
<keyword evidence="7" id="KW-0812">Transmembrane</keyword>
<evidence type="ECO:0000256" key="4">
    <source>
        <dbReference type="ARBA" id="ARBA00022840"/>
    </source>
</evidence>
<dbReference type="PROSITE" id="PS00107">
    <property type="entry name" value="PROTEIN_KINASE_ATP"/>
    <property type="match status" value="1"/>
</dbReference>
<dbReference type="InterPro" id="IPR017441">
    <property type="entry name" value="Protein_kinase_ATP_BS"/>
</dbReference>
<keyword evidence="1" id="KW-0808">Transferase</keyword>
<dbReference type="Pfam" id="PF00069">
    <property type="entry name" value="Pkinase"/>
    <property type="match status" value="1"/>
</dbReference>
<dbReference type="InterPro" id="IPR011042">
    <property type="entry name" value="6-blade_b-propeller_TolB-like"/>
</dbReference>
<keyword evidence="7" id="KW-0472">Membrane</keyword>